<accession>J9F603</accession>
<organism evidence="1">
    <name type="scientific">gut metagenome</name>
    <dbReference type="NCBI Taxonomy" id="749906"/>
    <lineage>
        <taxon>unclassified sequences</taxon>
        <taxon>metagenomes</taxon>
        <taxon>organismal metagenomes</taxon>
    </lineage>
</organism>
<gene>
    <name evidence="1" type="ORF">EVA_21975</name>
</gene>
<name>J9F603_9ZZZZ</name>
<dbReference type="AlphaFoldDB" id="J9F603"/>
<feature type="non-terminal residue" evidence="1">
    <location>
        <position position="99"/>
    </location>
</feature>
<sequence length="99" mass="11600">GVRKRSLSDGRWYRETCYYDEGGREIQHSSDYALGGVSRVDRCYDFVDNVIRERENHGMPDGWMDVLESSYTYDKRSRLLERRVSLNGGKPIVIRNGYD</sequence>
<evidence type="ECO:0000313" key="1">
    <source>
        <dbReference type="EMBL" id="EJW89918.1"/>
    </source>
</evidence>
<protein>
    <submittedName>
        <fullName evidence="1">Uncharacterized protein</fullName>
    </submittedName>
</protein>
<dbReference type="EMBL" id="AMCI01009169">
    <property type="protein sequence ID" value="EJW89918.1"/>
    <property type="molecule type" value="Genomic_DNA"/>
</dbReference>
<feature type="non-terminal residue" evidence="1">
    <location>
        <position position="1"/>
    </location>
</feature>
<proteinExistence type="predicted"/>
<comment type="caution">
    <text evidence="1">The sequence shown here is derived from an EMBL/GenBank/DDBJ whole genome shotgun (WGS) entry which is preliminary data.</text>
</comment>
<reference evidence="1" key="1">
    <citation type="journal article" date="2012" name="PLoS ONE">
        <title>Gene sets for utilization of primary and secondary nutrition supplies in the distal gut of endangered iberian lynx.</title>
        <authorList>
            <person name="Alcaide M."/>
            <person name="Messina E."/>
            <person name="Richter M."/>
            <person name="Bargiela R."/>
            <person name="Peplies J."/>
            <person name="Huws S.A."/>
            <person name="Newbold C.J."/>
            <person name="Golyshin P.N."/>
            <person name="Simon M.A."/>
            <person name="Lopez G."/>
            <person name="Yakimov M.M."/>
            <person name="Ferrer M."/>
        </authorList>
    </citation>
    <scope>NUCLEOTIDE SEQUENCE</scope>
</reference>